<dbReference type="Proteomes" id="UP000719942">
    <property type="component" value="Unassembled WGS sequence"/>
</dbReference>
<dbReference type="EMBL" id="JAGFNZ010000001">
    <property type="protein sequence ID" value="MBW7571922.1"/>
    <property type="molecule type" value="Genomic_DNA"/>
</dbReference>
<evidence type="ECO:0000313" key="2">
    <source>
        <dbReference type="Proteomes" id="UP000719942"/>
    </source>
</evidence>
<proteinExistence type="predicted"/>
<keyword evidence="2" id="KW-1185">Reference proteome</keyword>
<name>A0ABS7DLG7_9FIRM</name>
<reference evidence="1 2" key="1">
    <citation type="submission" date="2021-03" db="EMBL/GenBank/DDBJ databases">
        <title>Caproiciproducens sp. nov. isolated from feces of cow.</title>
        <authorList>
            <person name="Choi J.-Y."/>
        </authorList>
    </citation>
    <scope>NUCLEOTIDE SEQUENCE [LARGE SCALE GENOMIC DNA]</scope>
    <source>
        <strain evidence="1 2">AGMB10547</strain>
    </source>
</reference>
<dbReference type="Pfam" id="PF10941">
    <property type="entry name" value="DUF2620"/>
    <property type="match status" value="1"/>
</dbReference>
<organism evidence="1 2">
    <name type="scientific">Caproiciproducens faecalis</name>
    <dbReference type="NCBI Taxonomy" id="2820301"/>
    <lineage>
        <taxon>Bacteria</taxon>
        <taxon>Bacillati</taxon>
        <taxon>Bacillota</taxon>
        <taxon>Clostridia</taxon>
        <taxon>Eubacteriales</taxon>
        <taxon>Acutalibacteraceae</taxon>
        <taxon>Caproiciproducens</taxon>
    </lineage>
</organism>
<evidence type="ECO:0000313" key="1">
    <source>
        <dbReference type="EMBL" id="MBW7571922.1"/>
    </source>
</evidence>
<dbReference type="InterPro" id="IPR021238">
    <property type="entry name" value="DUF2620"/>
</dbReference>
<dbReference type="RefSeq" id="WP_219964296.1">
    <property type="nucleotide sequence ID" value="NZ_JAGFNZ010000001.1"/>
</dbReference>
<accession>A0ABS7DLG7</accession>
<gene>
    <name evidence="1" type="ORF">J5W02_03780</name>
</gene>
<sequence length="121" mass="12580">MKIAIGGLSKNVTAAAVQKFSGGKIETVITTDIGAVSMLKKGEVDYYFGACESGGGAAISILIGMIGYAKCCTVAKNGQVVKKENVEKFVNEGKIAFGMSVESIEKTVPLLVEALLEKSGE</sequence>
<protein>
    <submittedName>
        <fullName evidence="1">DUF2620 family protein</fullName>
    </submittedName>
</protein>
<comment type="caution">
    <text evidence="1">The sequence shown here is derived from an EMBL/GenBank/DDBJ whole genome shotgun (WGS) entry which is preliminary data.</text>
</comment>